<keyword evidence="3" id="KW-1185">Reference proteome</keyword>
<organism evidence="2 3">
    <name type="scientific">Flavobacterium phage vB_FspS_hemulen6-1</name>
    <dbReference type="NCBI Taxonomy" id="2686247"/>
    <lineage>
        <taxon>Viruses</taxon>
        <taxon>Duplodnaviria</taxon>
        <taxon>Heunggongvirae</taxon>
        <taxon>Uroviricota</taxon>
        <taxon>Caudoviricetes</taxon>
        <taxon>Lillamyvirus</taxon>
        <taxon>Lillamyvirus hemulen</taxon>
    </lineage>
</organism>
<protein>
    <submittedName>
        <fullName evidence="2">Helix-turn-helix transcriptional regulator</fullName>
    </submittedName>
</protein>
<dbReference type="SMART" id="SM00530">
    <property type="entry name" value="HTH_XRE"/>
    <property type="match status" value="1"/>
</dbReference>
<accession>A0A6B9L9S8</accession>
<evidence type="ECO:0000313" key="2">
    <source>
        <dbReference type="EMBL" id="QHB38772.1"/>
    </source>
</evidence>
<evidence type="ECO:0000313" key="3">
    <source>
        <dbReference type="Proteomes" id="UP000463964"/>
    </source>
</evidence>
<dbReference type="SUPFAM" id="SSF47413">
    <property type="entry name" value="lambda repressor-like DNA-binding domains"/>
    <property type="match status" value="1"/>
</dbReference>
<dbReference type="PROSITE" id="PS50943">
    <property type="entry name" value="HTH_CROC1"/>
    <property type="match status" value="1"/>
</dbReference>
<proteinExistence type="predicted"/>
<name>A0A6B9L9S8_9CAUD</name>
<reference evidence="2 3" key="1">
    <citation type="journal article" date="2020" name="Viruses">
        <title>Diversity and Host Interactions Among Virulent and Temperate Baltic Sea Flavobacterium Phages.</title>
        <authorList>
            <person name="Nilsson E."/>
            <person name="Bayfield O.W."/>
            <person name="Lundin D."/>
            <person name="Antson A.A."/>
            <person name="Holmfeldt K."/>
        </authorList>
    </citation>
    <scope>NUCLEOTIDE SEQUENCE [LARGE SCALE GENOMIC DNA]</scope>
</reference>
<dbReference type="InterPro" id="IPR010982">
    <property type="entry name" value="Lambda_DNA-bd_dom_sf"/>
</dbReference>
<evidence type="ECO:0000259" key="1">
    <source>
        <dbReference type="PROSITE" id="PS50943"/>
    </source>
</evidence>
<dbReference type="EMBL" id="MN812208">
    <property type="protein sequence ID" value="QHB38772.1"/>
    <property type="molecule type" value="Genomic_DNA"/>
</dbReference>
<feature type="domain" description="HTH cro/C1-type" evidence="1">
    <location>
        <begin position="7"/>
        <end position="63"/>
    </location>
</feature>
<dbReference type="GO" id="GO:0003677">
    <property type="term" value="F:DNA binding"/>
    <property type="evidence" value="ECO:0007669"/>
    <property type="project" value="InterPro"/>
</dbReference>
<dbReference type="Pfam" id="PF01381">
    <property type="entry name" value="HTH_3"/>
    <property type="match status" value="1"/>
</dbReference>
<dbReference type="Proteomes" id="UP000463964">
    <property type="component" value="Segment"/>
</dbReference>
<dbReference type="CDD" id="cd00093">
    <property type="entry name" value="HTH_XRE"/>
    <property type="match status" value="1"/>
</dbReference>
<gene>
    <name evidence="2" type="ORF">hemulen61_gp011</name>
</gene>
<dbReference type="Gene3D" id="1.10.260.40">
    <property type="entry name" value="lambda repressor-like DNA-binding domains"/>
    <property type="match status" value="1"/>
</dbReference>
<sequence length="96" mass="11201">MNIGTAIRNIRKERTPQLNQLEFSKLIGITQTYLSQIETGAKTPNISVLETISKEFEIPLPIIFWLGINEEDIAEHKREYFRFLKPTVDAMINEFF</sequence>
<dbReference type="InterPro" id="IPR001387">
    <property type="entry name" value="Cro/C1-type_HTH"/>
</dbReference>